<organism evidence="3 4">
    <name type="scientific">Elliptochloris bilobata</name>
    <dbReference type="NCBI Taxonomy" id="381761"/>
    <lineage>
        <taxon>Eukaryota</taxon>
        <taxon>Viridiplantae</taxon>
        <taxon>Chlorophyta</taxon>
        <taxon>core chlorophytes</taxon>
        <taxon>Trebouxiophyceae</taxon>
        <taxon>Trebouxiophyceae incertae sedis</taxon>
        <taxon>Elliptochloris clade</taxon>
        <taxon>Elliptochloris</taxon>
    </lineage>
</organism>
<dbReference type="InterPro" id="IPR000467">
    <property type="entry name" value="G_patch_dom"/>
</dbReference>
<dbReference type="PANTHER" id="PTHR23149:SF9">
    <property type="entry name" value="G PATCH DOMAIN-CONTAINING PROTEIN 4"/>
    <property type="match status" value="1"/>
</dbReference>
<evidence type="ECO:0000313" key="3">
    <source>
        <dbReference type="EMBL" id="KAK9821125.1"/>
    </source>
</evidence>
<comment type="caution">
    <text evidence="3">The sequence shown here is derived from an EMBL/GenBank/DDBJ whole genome shotgun (WGS) entry which is preliminary data.</text>
</comment>
<dbReference type="GO" id="GO:0003676">
    <property type="term" value="F:nucleic acid binding"/>
    <property type="evidence" value="ECO:0007669"/>
    <property type="project" value="InterPro"/>
</dbReference>
<evidence type="ECO:0000256" key="1">
    <source>
        <dbReference type="SAM" id="MobiDB-lite"/>
    </source>
</evidence>
<dbReference type="Proteomes" id="UP001445335">
    <property type="component" value="Unassembled WGS sequence"/>
</dbReference>
<evidence type="ECO:0000313" key="4">
    <source>
        <dbReference type="Proteomes" id="UP001445335"/>
    </source>
</evidence>
<protein>
    <recommendedName>
        <fullName evidence="2">G-patch domain-containing protein</fullName>
    </recommendedName>
</protein>
<dbReference type="PANTHER" id="PTHR23149">
    <property type="entry name" value="G PATCH DOMAIN CONTAINING PROTEIN"/>
    <property type="match status" value="1"/>
</dbReference>
<reference evidence="3 4" key="1">
    <citation type="journal article" date="2024" name="Nat. Commun.">
        <title>Phylogenomics reveals the evolutionary origins of lichenization in chlorophyte algae.</title>
        <authorList>
            <person name="Puginier C."/>
            <person name="Libourel C."/>
            <person name="Otte J."/>
            <person name="Skaloud P."/>
            <person name="Haon M."/>
            <person name="Grisel S."/>
            <person name="Petersen M."/>
            <person name="Berrin J.G."/>
            <person name="Delaux P.M."/>
            <person name="Dal Grande F."/>
            <person name="Keller J."/>
        </authorList>
    </citation>
    <scope>NUCLEOTIDE SEQUENCE [LARGE SCALE GENOMIC DNA]</scope>
    <source>
        <strain evidence="3 4">SAG 245.80</strain>
    </source>
</reference>
<dbReference type="PROSITE" id="PS50174">
    <property type="entry name" value="G_PATCH"/>
    <property type="match status" value="1"/>
</dbReference>
<dbReference type="EMBL" id="JALJOU010000107">
    <property type="protein sequence ID" value="KAK9821125.1"/>
    <property type="molecule type" value="Genomic_DNA"/>
</dbReference>
<dbReference type="InterPro" id="IPR050656">
    <property type="entry name" value="PINX1"/>
</dbReference>
<gene>
    <name evidence="3" type="ORF">WJX81_002607</name>
</gene>
<feature type="domain" description="G-patch" evidence="2">
    <location>
        <begin position="15"/>
        <end position="61"/>
    </location>
</feature>
<proteinExistence type="predicted"/>
<name>A0AAW1QI48_9CHLO</name>
<feature type="compositionally biased region" description="Low complexity" evidence="1">
    <location>
        <begin position="262"/>
        <end position="276"/>
    </location>
</feature>
<feature type="region of interest" description="Disordered" evidence="1">
    <location>
        <begin position="219"/>
        <end position="280"/>
    </location>
</feature>
<dbReference type="Pfam" id="PF01585">
    <property type="entry name" value="G-patch"/>
    <property type="match status" value="1"/>
</dbReference>
<evidence type="ECO:0000259" key="2">
    <source>
        <dbReference type="PROSITE" id="PS50174"/>
    </source>
</evidence>
<keyword evidence="4" id="KW-1185">Reference proteome</keyword>
<dbReference type="SMART" id="SM00443">
    <property type="entry name" value="G_patch"/>
    <property type="match status" value="1"/>
</dbReference>
<dbReference type="GO" id="GO:0005730">
    <property type="term" value="C:nucleolus"/>
    <property type="evidence" value="ECO:0007669"/>
    <property type="project" value="TreeGrafter"/>
</dbReference>
<accession>A0AAW1QI48</accession>
<sequence length="359" mass="36605">MGAPVVAQRYQGVEKHSSGFRLLSAMGWKEGEGLGAKKQGIREHVKVRKKHDSAGVGAVEAKKQARDWTLGMAAFDSRTGGSHLARFTRRRRCKDALSYSGADLAAILGAVPAAASSGAADSGSGKALEHLQASAVAVPADIELESAQAVAAPAVEVYDGDAWWRSCFVRAGRLGSQAQAAAAAAAAADPTKPLIKVVGFSENDQENLYMAAHGASGKGRQGLGISGRPKNIAGARWQGTKTRLDNDDEEASSPRAVDVSGSEAAAESPTAPPADAQVAPANGSAATISAARVRKLARAALRAAPGAGLKPRKLQRRVVAAGAAGLALDALLAAVAGCARISMVDGRMVLAAAKPVKAL</sequence>
<dbReference type="AlphaFoldDB" id="A0AAW1QI48"/>